<feature type="region of interest" description="Disordered" evidence="1">
    <location>
        <begin position="83"/>
        <end position="102"/>
    </location>
</feature>
<evidence type="ECO:0000313" key="3">
    <source>
        <dbReference type="EMBL" id="ABM00481.1"/>
    </source>
</evidence>
<dbReference type="eggNOG" id="ENOG5031EE3">
    <property type="taxonomic scope" value="Bacteria"/>
</dbReference>
<evidence type="ECO:0000256" key="1">
    <source>
        <dbReference type="SAM" id="MobiDB-lite"/>
    </source>
</evidence>
<accession>A1S7X4</accession>
<feature type="transmembrane region" description="Helical" evidence="2">
    <location>
        <begin position="6"/>
        <end position="28"/>
    </location>
</feature>
<evidence type="ECO:0000313" key="4">
    <source>
        <dbReference type="Proteomes" id="UP000009175"/>
    </source>
</evidence>
<gene>
    <name evidence="3" type="ordered locus">Sama_2275</name>
</gene>
<name>A1S7X4_SHEAM</name>
<evidence type="ECO:0008006" key="5">
    <source>
        <dbReference type="Google" id="ProtNLM"/>
    </source>
</evidence>
<keyword evidence="2" id="KW-0472">Membrane</keyword>
<protein>
    <recommendedName>
        <fullName evidence="5">Membrane anchored protein in chemotaxis locus</fullName>
    </recommendedName>
</protein>
<reference evidence="3 4" key="1">
    <citation type="submission" date="2006-12" db="EMBL/GenBank/DDBJ databases">
        <title>Complete sequence of Shewanella amazonensis SB2B.</title>
        <authorList>
            <consortium name="US DOE Joint Genome Institute"/>
            <person name="Copeland A."/>
            <person name="Lucas S."/>
            <person name="Lapidus A."/>
            <person name="Barry K."/>
            <person name="Detter J.C."/>
            <person name="Glavina del Rio T."/>
            <person name="Hammon N."/>
            <person name="Israni S."/>
            <person name="Dalin E."/>
            <person name="Tice H."/>
            <person name="Pitluck S."/>
            <person name="Munk A.C."/>
            <person name="Brettin T."/>
            <person name="Bruce D."/>
            <person name="Han C."/>
            <person name="Tapia R."/>
            <person name="Gilna P."/>
            <person name="Schmutz J."/>
            <person name="Larimer F."/>
            <person name="Land M."/>
            <person name="Hauser L."/>
            <person name="Kyrpides N."/>
            <person name="Mikhailova N."/>
            <person name="Fredrickson J."/>
            <person name="Richardson P."/>
        </authorList>
    </citation>
    <scope>NUCLEOTIDE SEQUENCE [LARGE SCALE GENOMIC DNA]</scope>
    <source>
        <strain evidence="4">ATCC BAA-1098 / SB2B</strain>
    </source>
</reference>
<dbReference type="HOGENOM" id="CLU_105420_0_0_6"/>
<dbReference type="EMBL" id="CP000507">
    <property type="protein sequence ID" value="ABM00481.1"/>
    <property type="molecule type" value="Genomic_DNA"/>
</dbReference>
<dbReference type="STRING" id="326297.Sama_2275"/>
<sequence length="139" mass="15437">MRRDGSGGMTLVIFLLVLFSVVITVLYFDLRVKYTELKDRNAELAASQVLLMVPDSQAEALAQWLESHPRETERLLKQVEINANEGDGVREDNSQEAGSIPRSLVPEVISENSDGVKVIALPNGGIRVTTRDENTEKKQ</sequence>
<keyword evidence="4" id="KW-1185">Reference proteome</keyword>
<keyword evidence="2" id="KW-1133">Transmembrane helix</keyword>
<dbReference type="Proteomes" id="UP000009175">
    <property type="component" value="Chromosome"/>
</dbReference>
<keyword evidence="2" id="KW-0812">Transmembrane</keyword>
<dbReference type="KEGG" id="saz:Sama_2275"/>
<dbReference type="AlphaFoldDB" id="A1S7X4"/>
<evidence type="ECO:0000256" key="2">
    <source>
        <dbReference type="SAM" id="Phobius"/>
    </source>
</evidence>
<proteinExistence type="predicted"/>
<organism evidence="3 4">
    <name type="scientific">Shewanella amazonensis (strain ATCC BAA-1098 / SB2B)</name>
    <dbReference type="NCBI Taxonomy" id="326297"/>
    <lineage>
        <taxon>Bacteria</taxon>
        <taxon>Pseudomonadati</taxon>
        <taxon>Pseudomonadota</taxon>
        <taxon>Gammaproteobacteria</taxon>
        <taxon>Alteromonadales</taxon>
        <taxon>Shewanellaceae</taxon>
        <taxon>Shewanella</taxon>
    </lineage>
</organism>